<dbReference type="InterPro" id="IPR019475">
    <property type="entry name" value="DNA_primase_DnaB-bd"/>
</dbReference>
<evidence type="ECO:0000259" key="16">
    <source>
        <dbReference type="PROSITE" id="PS50880"/>
    </source>
</evidence>
<keyword evidence="5 12" id="KW-0235">DNA replication</keyword>
<evidence type="ECO:0000256" key="9">
    <source>
        <dbReference type="ARBA" id="ARBA00022842"/>
    </source>
</evidence>
<comment type="similarity">
    <text evidence="12 13">Belongs to the DnaG primase family.</text>
</comment>
<keyword evidence="6 12" id="KW-0479">Metal-binding</keyword>
<dbReference type="InterPro" id="IPR037068">
    <property type="entry name" value="DNA_primase_core_N_sf"/>
</dbReference>
<organism evidence="17 18">
    <name type="scientific">Acanthopleuribacter pedis</name>
    <dbReference type="NCBI Taxonomy" id="442870"/>
    <lineage>
        <taxon>Bacteria</taxon>
        <taxon>Pseudomonadati</taxon>
        <taxon>Acidobacteriota</taxon>
        <taxon>Holophagae</taxon>
        <taxon>Acanthopleuribacterales</taxon>
        <taxon>Acanthopleuribacteraceae</taxon>
        <taxon>Acanthopleuribacter</taxon>
    </lineage>
</organism>
<gene>
    <name evidence="12" type="primary">dnaG</name>
    <name evidence="17" type="ORF">J3U88_00130</name>
</gene>
<evidence type="ECO:0000256" key="10">
    <source>
        <dbReference type="ARBA" id="ARBA00023125"/>
    </source>
</evidence>
<dbReference type="SUPFAM" id="SSF57783">
    <property type="entry name" value="Zinc beta-ribbon"/>
    <property type="match status" value="1"/>
</dbReference>
<keyword evidence="4 12" id="KW-0548">Nucleotidyltransferase</keyword>
<dbReference type="GO" id="GO:1990077">
    <property type="term" value="C:primosome complex"/>
    <property type="evidence" value="ECO:0007669"/>
    <property type="project" value="UniProtKB-KW"/>
</dbReference>
<keyword evidence="3 12" id="KW-0808">Transferase</keyword>
<evidence type="ECO:0000256" key="15">
    <source>
        <dbReference type="SAM" id="MobiDB-lite"/>
    </source>
</evidence>
<evidence type="ECO:0000256" key="6">
    <source>
        <dbReference type="ARBA" id="ARBA00022723"/>
    </source>
</evidence>
<dbReference type="HAMAP" id="MF_00974">
    <property type="entry name" value="DNA_primase_DnaG"/>
    <property type="match status" value="1"/>
</dbReference>
<evidence type="ECO:0000256" key="5">
    <source>
        <dbReference type="ARBA" id="ARBA00022705"/>
    </source>
</evidence>
<dbReference type="GO" id="GO:0000428">
    <property type="term" value="C:DNA-directed RNA polymerase complex"/>
    <property type="evidence" value="ECO:0007669"/>
    <property type="project" value="UniProtKB-KW"/>
</dbReference>
<dbReference type="GO" id="GO:0003677">
    <property type="term" value="F:DNA binding"/>
    <property type="evidence" value="ECO:0007669"/>
    <property type="project" value="UniProtKB-KW"/>
</dbReference>
<dbReference type="PROSITE" id="PS50880">
    <property type="entry name" value="TOPRIM"/>
    <property type="match status" value="1"/>
</dbReference>
<dbReference type="InterPro" id="IPR030846">
    <property type="entry name" value="DnaG_bac"/>
</dbReference>
<keyword evidence="7 12" id="KW-0863">Zinc-finger</keyword>
<dbReference type="Proteomes" id="UP000664417">
    <property type="component" value="Unassembled WGS sequence"/>
</dbReference>
<dbReference type="GO" id="GO:0006269">
    <property type="term" value="P:DNA replication, synthesis of primer"/>
    <property type="evidence" value="ECO:0007669"/>
    <property type="project" value="UniProtKB-UniRule"/>
</dbReference>
<reference evidence="17" key="1">
    <citation type="submission" date="2021-03" db="EMBL/GenBank/DDBJ databases">
        <authorList>
            <person name="Wang G."/>
        </authorList>
    </citation>
    <scope>NUCLEOTIDE SEQUENCE</scope>
    <source>
        <strain evidence="17">KCTC 12899</strain>
    </source>
</reference>
<dbReference type="Gene3D" id="3.40.1360.10">
    <property type="match status" value="1"/>
</dbReference>
<dbReference type="PIRSF" id="PIRSF002811">
    <property type="entry name" value="DnaG"/>
    <property type="match status" value="1"/>
</dbReference>
<protein>
    <recommendedName>
        <fullName evidence="12 13">DNA primase</fullName>
        <ecNumber evidence="12">2.7.7.101</ecNumber>
    </recommendedName>
</protein>
<dbReference type="EC" id="2.7.7.101" evidence="12"/>
<feature type="compositionally biased region" description="Pro residues" evidence="15">
    <location>
        <begin position="421"/>
        <end position="454"/>
    </location>
</feature>
<dbReference type="GO" id="GO:0008270">
    <property type="term" value="F:zinc ion binding"/>
    <property type="evidence" value="ECO:0007669"/>
    <property type="project" value="UniProtKB-UniRule"/>
</dbReference>
<evidence type="ECO:0000313" key="18">
    <source>
        <dbReference type="Proteomes" id="UP000664417"/>
    </source>
</evidence>
<sequence length="673" mass="74784">MADGVTLVKEALALSTVVGRYTKLERRGNRLACCCPIHGEKTPSCYVDDQKGFFHCFGCGRGGDIIKFVMEIENMDFRDALEFLADIAGVELPKRGARGPGRDVIEALRTINMAAKEYFHRLLLQNKSALAYLKDRGLTDNTIRLFKLGYAANSWDGLLHHLQGRFDEKLLRQSGLFKEGRQGKPYDLFRDRIMFPISDAYGNVIAFGGRLMEGDGPKYINSPESPLYTKGRHLYNLDFAKPYLKREETVVVVEGYMDVIQVYQAGIGSVIACLGTAFTPQQAKLLKRYAKRILLNFDGDKAGFKAARASIETFLKEDADIGVVTLPDKLDPDDFIQREGVEAYRGQLDRANDFFNYLLSYLGGEKDVRNDPHAQSHVAREMGGTISLIQDEIVRDNYMSKLSEALGIRKSVLGKVIKAPAPQPKPPPAPKAKAPSPAPSRGTPPQPAGPPPGAAPVTADDPYFHEEFHPVDDFGDAGFEPVYDDFEPDHGPPPDLDVGADFPRENHRGGGNDVPPPRGRPRDGSVRTGPAAGFSETEKQFLYQVMNHDDYTAQLDAETRGVLPGVLATLFHDRPWVLEFLNEDRAADFELQLEVVPESLRGTLREINVIGAYEKLEGSQLATMVMDLLKDMIRKQVAINKQRLRSLPITADTQKRALMRQNAQLMAQLHKVG</sequence>
<dbReference type="GO" id="GO:0005737">
    <property type="term" value="C:cytoplasm"/>
    <property type="evidence" value="ECO:0007669"/>
    <property type="project" value="TreeGrafter"/>
</dbReference>
<dbReference type="SUPFAM" id="SSF56731">
    <property type="entry name" value="DNA primase core"/>
    <property type="match status" value="1"/>
</dbReference>
<keyword evidence="18" id="KW-1185">Reference proteome</keyword>
<keyword evidence="8 12" id="KW-0862">Zinc</keyword>
<feature type="region of interest" description="Disordered" evidence="15">
    <location>
        <begin position="418"/>
        <end position="533"/>
    </location>
</feature>
<dbReference type="InterPro" id="IPR006295">
    <property type="entry name" value="DNA_primase_DnaG"/>
</dbReference>
<dbReference type="Gene3D" id="3.90.980.10">
    <property type="entry name" value="DNA primase, catalytic core, N-terminal domain"/>
    <property type="match status" value="1"/>
</dbReference>
<keyword evidence="9" id="KW-0460">Magnesium</keyword>
<keyword evidence="10 12" id="KW-0238">DNA-binding</keyword>
<evidence type="ECO:0000313" key="17">
    <source>
        <dbReference type="EMBL" id="MBO1316845.1"/>
    </source>
</evidence>
<dbReference type="PANTHER" id="PTHR30313">
    <property type="entry name" value="DNA PRIMASE"/>
    <property type="match status" value="1"/>
</dbReference>
<evidence type="ECO:0000256" key="4">
    <source>
        <dbReference type="ARBA" id="ARBA00022695"/>
    </source>
</evidence>
<evidence type="ECO:0000256" key="12">
    <source>
        <dbReference type="HAMAP-Rule" id="MF_00974"/>
    </source>
</evidence>
<proteinExistence type="inferred from homology"/>
<feature type="domain" description="Toprim" evidence="16">
    <location>
        <begin position="248"/>
        <end position="329"/>
    </location>
</feature>
<evidence type="ECO:0000256" key="14">
    <source>
        <dbReference type="PIRSR" id="PIRSR002811-1"/>
    </source>
</evidence>
<dbReference type="RefSeq" id="WP_207856082.1">
    <property type="nucleotide sequence ID" value="NZ_JAFREP010000001.1"/>
</dbReference>
<comment type="function">
    <text evidence="12 13">RNA polymerase that catalyzes the synthesis of short RNA molecules used as primers for DNA polymerase during DNA replication.</text>
</comment>
<comment type="cofactor">
    <cofactor evidence="12 13 14">
        <name>Zn(2+)</name>
        <dbReference type="ChEBI" id="CHEBI:29105"/>
    </cofactor>
    <text evidence="12 13 14">Binds 1 zinc ion per monomer.</text>
</comment>
<dbReference type="InterPro" id="IPR050219">
    <property type="entry name" value="DnaG_primase"/>
</dbReference>
<evidence type="ECO:0000256" key="8">
    <source>
        <dbReference type="ARBA" id="ARBA00022833"/>
    </source>
</evidence>
<comment type="caution">
    <text evidence="17">The sequence shown here is derived from an EMBL/GenBank/DDBJ whole genome shotgun (WGS) entry which is preliminary data.</text>
</comment>
<keyword evidence="11 12" id="KW-0804">Transcription</keyword>
<comment type="catalytic activity">
    <reaction evidence="12">
        <text>ssDNA + n NTP = ssDNA/pppN(pN)n-1 hybrid + (n-1) diphosphate.</text>
        <dbReference type="EC" id="2.7.7.101"/>
    </reaction>
</comment>
<evidence type="ECO:0000256" key="1">
    <source>
        <dbReference type="ARBA" id="ARBA00022478"/>
    </source>
</evidence>
<dbReference type="SMART" id="SM00400">
    <property type="entry name" value="ZnF_CHCC"/>
    <property type="match status" value="1"/>
</dbReference>
<accession>A0A8J7Q076</accession>
<feature type="compositionally biased region" description="Basic and acidic residues" evidence="15">
    <location>
        <begin position="462"/>
        <end position="472"/>
    </location>
</feature>
<dbReference type="InterPro" id="IPR034151">
    <property type="entry name" value="TOPRIM_DnaG_bac"/>
</dbReference>
<evidence type="ECO:0000256" key="3">
    <source>
        <dbReference type="ARBA" id="ARBA00022679"/>
    </source>
</evidence>
<evidence type="ECO:0000256" key="7">
    <source>
        <dbReference type="ARBA" id="ARBA00022771"/>
    </source>
</evidence>
<comment type="domain">
    <text evidence="12">Contains an N-terminal zinc-binding domain, a central core domain that contains the primase activity, and a C-terminal DnaB-binding domain.</text>
</comment>
<evidence type="ECO:0000256" key="13">
    <source>
        <dbReference type="PIRNR" id="PIRNR002811"/>
    </source>
</evidence>
<dbReference type="EMBL" id="JAFREP010000001">
    <property type="protein sequence ID" value="MBO1316845.1"/>
    <property type="molecule type" value="Genomic_DNA"/>
</dbReference>
<dbReference type="NCBIfam" id="TIGR01391">
    <property type="entry name" value="dnaG"/>
    <property type="match status" value="1"/>
</dbReference>
<feature type="zinc finger region" description="CHC2-type" evidence="12 14">
    <location>
        <begin position="35"/>
        <end position="59"/>
    </location>
</feature>
<evidence type="ECO:0000256" key="2">
    <source>
        <dbReference type="ARBA" id="ARBA00022515"/>
    </source>
</evidence>
<keyword evidence="1 12" id="KW-0240">DNA-directed RNA polymerase</keyword>
<dbReference type="Pfam" id="PF08275">
    <property type="entry name" value="DNAG_N"/>
    <property type="match status" value="1"/>
</dbReference>
<comment type="subunit">
    <text evidence="12">Monomer. Interacts with DnaB.</text>
</comment>
<dbReference type="Pfam" id="PF01807">
    <property type="entry name" value="Zn_ribbon_DnaG"/>
    <property type="match status" value="1"/>
</dbReference>
<dbReference type="CDD" id="cd03364">
    <property type="entry name" value="TOPRIM_DnaG_primases"/>
    <property type="match status" value="1"/>
</dbReference>
<dbReference type="PANTHER" id="PTHR30313:SF2">
    <property type="entry name" value="DNA PRIMASE"/>
    <property type="match status" value="1"/>
</dbReference>
<dbReference type="Gene3D" id="3.90.580.10">
    <property type="entry name" value="Zinc finger, CHC2-type domain"/>
    <property type="match status" value="1"/>
</dbReference>
<dbReference type="Pfam" id="PF10410">
    <property type="entry name" value="DnaB_bind"/>
    <property type="match status" value="1"/>
</dbReference>
<dbReference type="InterPro" id="IPR002694">
    <property type="entry name" value="Znf_CHC2"/>
</dbReference>
<keyword evidence="2 12" id="KW-0639">Primosome</keyword>
<name>A0A8J7Q076_9BACT</name>
<dbReference type="GO" id="GO:0003899">
    <property type="term" value="F:DNA-directed RNA polymerase activity"/>
    <property type="evidence" value="ECO:0007669"/>
    <property type="project" value="UniProtKB-UniRule"/>
</dbReference>
<dbReference type="AlphaFoldDB" id="A0A8J7Q076"/>
<dbReference type="Pfam" id="PF13155">
    <property type="entry name" value="Toprim_2"/>
    <property type="match status" value="1"/>
</dbReference>
<dbReference type="InterPro" id="IPR006171">
    <property type="entry name" value="TOPRIM_dom"/>
</dbReference>
<dbReference type="InterPro" id="IPR036977">
    <property type="entry name" value="DNA_primase_Znf_CHC2"/>
</dbReference>
<dbReference type="SMART" id="SM00493">
    <property type="entry name" value="TOPRIM"/>
    <property type="match status" value="1"/>
</dbReference>
<evidence type="ECO:0000256" key="11">
    <source>
        <dbReference type="ARBA" id="ARBA00023163"/>
    </source>
</evidence>
<dbReference type="InterPro" id="IPR013264">
    <property type="entry name" value="DNAG_N"/>
</dbReference>